<reference evidence="8" key="2">
    <citation type="journal article" date="2019" name="Int. J. Syst. Evol. Microbiol.">
        <title>The Global Catalogue of Microorganisms (GCM) 10K type strain sequencing project: providing services to taxonomists for standard genome sequencing and annotation.</title>
        <authorList>
            <consortium name="The Broad Institute Genomics Platform"/>
            <consortium name="The Broad Institute Genome Sequencing Center for Infectious Disease"/>
            <person name="Wu L."/>
            <person name="Ma J."/>
        </authorList>
    </citation>
    <scope>NUCLEOTIDE SEQUENCE [LARGE SCALE GENOMIC DNA]</scope>
    <source>
        <strain evidence="8">CGMCC 1.18437</strain>
    </source>
</reference>
<reference evidence="5" key="1">
    <citation type="journal article" date="2014" name="Int. J. Syst. Evol. Microbiol.">
        <title>Complete genome of a new Firmicutes species belonging to the dominant human colonic microbiota ('Ruminococcus bicirculans') reveals two chromosomes and a selective capacity to utilize plant glucans.</title>
        <authorList>
            <consortium name="NISC Comparative Sequencing Program"/>
            <person name="Wegmann U."/>
            <person name="Louis P."/>
            <person name="Goesmann A."/>
            <person name="Henrissat B."/>
            <person name="Duncan S.H."/>
            <person name="Flint H.J."/>
        </authorList>
    </citation>
    <scope>NUCLEOTIDE SEQUENCE</scope>
    <source>
        <strain evidence="5">CGMCC 1.18437</strain>
    </source>
</reference>
<dbReference type="Proteomes" id="UP000539473">
    <property type="component" value="Unassembled WGS sequence"/>
</dbReference>
<dbReference type="NCBIfam" id="TIGR01549">
    <property type="entry name" value="HAD-SF-IA-v1"/>
    <property type="match status" value="1"/>
</dbReference>
<proteinExistence type="predicted"/>
<dbReference type="AlphaFoldDB" id="A0A7W8KBM5"/>
<dbReference type="GO" id="GO:0046872">
    <property type="term" value="F:metal ion binding"/>
    <property type="evidence" value="ECO:0007669"/>
    <property type="project" value="UniProtKB-KW"/>
</dbReference>
<protein>
    <submittedName>
        <fullName evidence="6">Putative hydrolase of the HAD superfamily</fullName>
    </submittedName>
</protein>
<dbReference type="Proteomes" id="UP000619376">
    <property type="component" value="Unassembled WGS sequence"/>
</dbReference>
<dbReference type="GO" id="GO:0044281">
    <property type="term" value="P:small molecule metabolic process"/>
    <property type="evidence" value="ECO:0007669"/>
    <property type="project" value="UniProtKB-ARBA"/>
</dbReference>
<organism evidence="6 7">
    <name type="scientific">Deinococcus metalli</name>
    <dbReference type="NCBI Taxonomy" id="1141878"/>
    <lineage>
        <taxon>Bacteria</taxon>
        <taxon>Thermotogati</taxon>
        <taxon>Deinococcota</taxon>
        <taxon>Deinococci</taxon>
        <taxon>Deinococcales</taxon>
        <taxon>Deinococcaceae</taxon>
        <taxon>Deinococcus</taxon>
    </lineage>
</organism>
<dbReference type="SUPFAM" id="SSF56784">
    <property type="entry name" value="HAD-like"/>
    <property type="match status" value="1"/>
</dbReference>
<reference evidence="5" key="4">
    <citation type="submission" date="2024-05" db="EMBL/GenBank/DDBJ databases">
        <authorList>
            <person name="Sun Q."/>
            <person name="Zhou Y."/>
        </authorList>
    </citation>
    <scope>NUCLEOTIDE SEQUENCE</scope>
    <source>
        <strain evidence="5">CGMCC 1.18437</strain>
    </source>
</reference>
<dbReference type="SFLD" id="SFLDS00003">
    <property type="entry name" value="Haloacid_Dehalogenase"/>
    <property type="match status" value="1"/>
</dbReference>
<dbReference type="Pfam" id="PF00702">
    <property type="entry name" value="Hydrolase"/>
    <property type="match status" value="1"/>
</dbReference>
<gene>
    <name evidence="5" type="ORF">GCM10017781_03920</name>
    <name evidence="6" type="ORF">HNQ07_000649</name>
</gene>
<dbReference type="InterPro" id="IPR006439">
    <property type="entry name" value="HAD-SF_hydro_IA"/>
</dbReference>
<dbReference type="SFLD" id="SFLDG01129">
    <property type="entry name" value="C1.5:_HAD__Beta-PGM__Phosphata"/>
    <property type="match status" value="1"/>
</dbReference>
<keyword evidence="8" id="KW-1185">Reference proteome</keyword>
<keyword evidence="4" id="KW-0460">Magnesium</keyword>
<dbReference type="InterPro" id="IPR023214">
    <property type="entry name" value="HAD_sf"/>
</dbReference>
<dbReference type="EMBL" id="JACHFK010000001">
    <property type="protein sequence ID" value="MBB5375205.1"/>
    <property type="molecule type" value="Genomic_DNA"/>
</dbReference>
<evidence type="ECO:0000256" key="4">
    <source>
        <dbReference type="ARBA" id="ARBA00022842"/>
    </source>
</evidence>
<comment type="caution">
    <text evidence="6">The sequence shown here is derived from an EMBL/GenBank/DDBJ whole genome shotgun (WGS) entry which is preliminary data.</text>
</comment>
<dbReference type="PRINTS" id="PR00413">
    <property type="entry name" value="HADHALOGNASE"/>
</dbReference>
<dbReference type="InterPro" id="IPR051400">
    <property type="entry name" value="HAD-like_hydrolase"/>
</dbReference>
<dbReference type="PANTHER" id="PTHR46470:SF2">
    <property type="entry name" value="GLYCERALDEHYDE 3-PHOSPHATE PHOSPHATASE"/>
    <property type="match status" value="1"/>
</dbReference>
<dbReference type="Gene3D" id="3.40.50.1000">
    <property type="entry name" value="HAD superfamily/HAD-like"/>
    <property type="match status" value="1"/>
</dbReference>
<evidence type="ECO:0000256" key="1">
    <source>
        <dbReference type="ARBA" id="ARBA00001946"/>
    </source>
</evidence>
<dbReference type="Gene3D" id="1.10.150.520">
    <property type="match status" value="1"/>
</dbReference>
<evidence type="ECO:0000313" key="8">
    <source>
        <dbReference type="Proteomes" id="UP000619376"/>
    </source>
</evidence>
<evidence type="ECO:0000313" key="7">
    <source>
        <dbReference type="Proteomes" id="UP000539473"/>
    </source>
</evidence>
<dbReference type="NCBIfam" id="TIGR01509">
    <property type="entry name" value="HAD-SF-IA-v3"/>
    <property type="match status" value="1"/>
</dbReference>
<accession>A0A7W8KBM5</accession>
<name>A0A7W8KBM5_9DEIO</name>
<keyword evidence="2" id="KW-0479">Metal-binding</keyword>
<dbReference type="EMBL" id="BNAJ01000001">
    <property type="protein sequence ID" value="GHF30983.1"/>
    <property type="molecule type" value="Genomic_DNA"/>
</dbReference>
<sequence length="208" mass="22608">MKAVLFDLDGTMHDRRATLCGWLAGHRRRFGLPDAYAARFIELDDHGYRPKAEVLPQLVQEFGLGHDQHALLADFEEHPDLARPMAHAATVLAALRARGVRVGVVTNGRAAMQARTLRACGLADLLDDVVISEAVGLSKPDPRLYTLALARLGVAAADAWFVGDSPRNDVWGPQQVGLRSAFLPTGHPLAGEEPDATLRDLRDVLTLP</sequence>
<dbReference type="RefSeq" id="WP_184109433.1">
    <property type="nucleotide sequence ID" value="NZ_BNAJ01000001.1"/>
</dbReference>
<evidence type="ECO:0000313" key="5">
    <source>
        <dbReference type="EMBL" id="GHF30983.1"/>
    </source>
</evidence>
<keyword evidence="3 6" id="KW-0378">Hydrolase</keyword>
<dbReference type="GO" id="GO:0016791">
    <property type="term" value="F:phosphatase activity"/>
    <property type="evidence" value="ECO:0007669"/>
    <property type="project" value="TreeGrafter"/>
</dbReference>
<evidence type="ECO:0000313" key="6">
    <source>
        <dbReference type="EMBL" id="MBB5375205.1"/>
    </source>
</evidence>
<dbReference type="InterPro" id="IPR036412">
    <property type="entry name" value="HAD-like_sf"/>
</dbReference>
<comment type="cofactor">
    <cofactor evidence="1">
        <name>Mg(2+)</name>
        <dbReference type="ChEBI" id="CHEBI:18420"/>
    </cofactor>
</comment>
<dbReference type="PANTHER" id="PTHR46470">
    <property type="entry name" value="N-ACYLNEURAMINATE-9-PHOSPHATASE"/>
    <property type="match status" value="1"/>
</dbReference>
<evidence type="ECO:0000256" key="3">
    <source>
        <dbReference type="ARBA" id="ARBA00022801"/>
    </source>
</evidence>
<evidence type="ECO:0000256" key="2">
    <source>
        <dbReference type="ARBA" id="ARBA00022723"/>
    </source>
</evidence>
<reference evidence="6 7" key="3">
    <citation type="submission" date="2020-08" db="EMBL/GenBank/DDBJ databases">
        <title>Genomic Encyclopedia of Type Strains, Phase IV (KMG-IV): sequencing the most valuable type-strain genomes for metagenomic binning, comparative biology and taxonomic classification.</title>
        <authorList>
            <person name="Goeker M."/>
        </authorList>
    </citation>
    <scope>NUCLEOTIDE SEQUENCE [LARGE SCALE GENOMIC DNA]</scope>
    <source>
        <strain evidence="6 7">DSM 27521</strain>
    </source>
</reference>